<dbReference type="Proteomes" id="UP000829720">
    <property type="component" value="Unassembled WGS sequence"/>
</dbReference>
<evidence type="ECO:0000313" key="3">
    <source>
        <dbReference type="Proteomes" id="UP000829720"/>
    </source>
</evidence>
<accession>A0A8T3CTY5</accession>
<gene>
    <name evidence="2" type="ORF">AGOR_G00203560</name>
</gene>
<protein>
    <submittedName>
        <fullName evidence="2">Uncharacterized protein</fullName>
    </submittedName>
</protein>
<dbReference type="OrthoDB" id="10534156at2759"/>
<proteinExistence type="predicted"/>
<evidence type="ECO:0000313" key="2">
    <source>
        <dbReference type="EMBL" id="KAI1887187.1"/>
    </source>
</evidence>
<keyword evidence="3" id="KW-1185">Reference proteome</keyword>
<feature type="region of interest" description="Disordered" evidence="1">
    <location>
        <begin position="50"/>
        <end position="69"/>
    </location>
</feature>
<dbReference type="EMBL" id="JAERUA010000019">
    <property type="protein sequence ID" value="KAI1887187.1"/>
    <property type="molecule type" value="Genomic_DNA"/>
</dbReference>
<sequence>MPGETPVRHLLLLYIFISQARYTERPVNEFGKRHWFLQDEEELHLMALRNEKENERHDTFSHRDGSGNR</sequence>
<organism evidence="2 3">
    <name type="scientific">Albula goreensis</name>
    <dbReference type="NCBI Taxonomy" id="1534307"/>
    <lineage>
        <taxon>Eukaryota</taxon>
        <taxon>Metazoa</taxon>
        <taxon>Chordata</taxon>
        <taxon>Craniata</taxon>
        <taxon>Vertebrata</taxon>
        <taxon>Euteleostomi</taxon>
        <taxon>Actinopterygii</taxon>
        <taxon>Neopterygii</taxon>
        <taxon>Teleostei</taxon>
        <taxon>Albuliformes</taxon>
        <taxon>Albulidae</taxon>
        <taxon>Albula</taxon>
    </lineage>
</organism>
<comment type="caution">
    <text evidence="2">The sequence shown here is derived from an EMBL/GenBank/DDBJ whole genome shotgun (WGS) entry which is preliminary data.</text>
</comment>
<reference evidence="2" key="1">
    <citation type="submission" date="2021-01" db="EMBL/GenBank/DDBJ databases">
        <authorList>
            <person name="Zahm M."/>
            <person name="Roques C."/>
            <person name="Cabau C."/>
            <person name="Klopp C."/>
            <person name="Donnadieu C."/>
            <person name="Jouanno E."/>
            <person name="Lampietro C."/>
            <person name="Louis A."/>
            <person name="Herpin A."/>
            <person name="Echchiki A."/>
            <person name="Berthelot C."/>
            <person name="Parey E."/>
            <person name="Roest-Crollius H."/>
            <person name="Braasch I."/>
            <person name="Postlethwait J."/>
            <person name="Bobe J."/>
            <person name="Montfort J."/>
            <person name="Bouchez O."/>
            <person name="Begum T."/>
            <person name="Mejri S."/>
            <person name="Adams A."/>
            <person name="Chen W.-J."/>
            <person name="Guiguen Y."/>
        </authorList>
    </citation>
    <scope>NUCLEOTIDE SEQUENCE</scope>
    <source>
        <tissue evidence="2">Blood</tissue>
    </source>
</reference>
<name>A0A8T3CTY5_9TELE</name>
<dbReference type="AlphaFoldDB" id="A0A8T3CTY5"/>
<evidence type="ECO:0000256" key="1">
    <source>
        <dbReference type="SAM" id="MobiDB-lite"/>
    </source>
</evidence>